<evidence type="ECO:0000259" key="5">
    <source>
        <dbReference type="Pfam" id="PF05181"/>
    </source>
</evidence>
<dbReference type="EMBL" id="ASPP01010774">
    <property type="protein sequence ID" value="ETO22395.1"/>
    <property type="molecule type" value="Genomic_DNA"/>
</dbReference>
<keyword evidence="2" id="KW-0862">Zinc</keyword>
<dbReference type="PANTHER" id="PTHR10142:SF0">
    <property type="entry name" value="DNA REPAIR PROTEIN COMPLEMENTING XP-A CELLS"/>
    <property type="match status" value="1"/>
</dbReference>
<comment type="subcellular location">
    <subcellularLocation>
        <location evidence="1">Nucleus</location>
    </subcellularLocation>
</comment>
<dbReference type="GO" id="GO:0003684">
    <property type="term" value="F:damaged DNA binding"/>
    <property type="evidence" value="ECO:0007669"/>
    <property type="project" value="InterPro"/>
</dbReference>
<accession>X6N806</accession>
<dbReference type="Proteomes" id="UP000023152">
    <property type="component" value="Unassembled WGS sequence"/>
</dbReference>
<dbReference type="OrthoDB" id="5368863at2759"/>
<dbReference type="GO" id="GO:0070914">
    <property type="term" value="P:UV-damage excision repair"/>
    <property type="evidence" value="ECO:0007669"/>
    <property type="project" value="TreeGrafter"/>
</dbReference>
<dbReference type="InterPro" id="IPR009061">
    <property type="entry name" value="DNA-bd_dom_put_sf"/>
</dbReference>
<dbReference type="GO" id="GO:0000110">
    <property type="term" value="C:nucleotide-excision repair factor 1 complex"/>
    <property type="evidence" value="ECO:0007669"/>
    <property type="project" value="TreeGrafter"/>
</dbReference>
<feature type="region of interest" description="Disordered" evidence="4">
    <location>
        <begin position="69"/>
        <end position="90"/>
    </location>
</feature>
<comment type="caution">
    <text evidence="6">The sequence shown here is derived from an EMBL/GenBank/DDBJ whole genome shotgun (WGS) entry which is preliminary data.</text>
</comment>
<keyword evidence="3" id="KW-0539">Nucleus</keyword>
<dbReference type="GO" id="GO:1901255">
    <property type="term" value="P:nucleotide-excision repair involved in interstrand cross-link repair"/>
    <property type="evidence" value="ECO:0007669"/>
    <property type="project" value="TreeGrafter"/>
</dbReference>
<evidence type="ECO:0000256" key="3">
    <source>
        <dbReference type="ARBA" id="ARBA00023242"/>
    </source>
</evidence>
<dbReference type="AlphaFoldDB" id="X6N806"/>
<feature type="domain" description="XPA C-terminal" evidence="5">
    <location>
        <begin position="32"/>
        <end position="61"/>
    </location>
</feature>
<dbReference type="Pfam" id="PF05181">
    <property type="entry name" value="XPA_C"/>
    <property type="match status" value="1"/>
</dbReference>
<keyword evidence="7" id="KW-1185">Reference proteome</keyword>
<proteinExistence type="predicted"/>
<dbReference type="GO" id="GO:0006284">
    <property type="term" value="P:base-excision repair"/>
    <property type="evidence" value="ECO:0007669"/>
    <property type="project" value="TreeGrafter"/>
</dbReference>
<reference evidence="6 7" key="1">
    <citation type="journal article" date="2013" name="Curr. Biol.">
        <title>The Genome of the Foraminiferan Reticulomyxa filosa.</title>
        <authorList>
            <person name="Glockner G."/>
            <person name="Hulsmann N."/>
            <person name="Schleicher M."/>
            <person name="Noegel A.A."/>
            <person name="Eichinger L."/>
            <person name="Gallinger C."/>
            <person name="Pawlowski J."/>
            <person name="Sierra R."/>
            <person name="Euteneuer U."/>
            <person name="Pillet L."/>
            <person name="Moustafa A."/>
            <person name="Platzer M."/>
            <person name="Groth M."/>
            <person name="Szafranski K."/>
            <person name="Schliwa M."/>
        </authorList>
    </citation>
    <scope>NUCLEOTIDE SEQUENCE [LARGE SCALE GENOMIC DNA]</scope>
</reference>
<evidence type="ECO:0000256" key="2">
    <source>
        <dbReference type="ARBA" id="ARBA00022833"/>
    </source>
</evidence>
<dbReference type="InterPro" id="IPR000465">
    <property type="entry name" value="XPA/RAD14"/>
</dbReference>
<dbReference type="PANTHER" id="PTHR10142">
    <property type="entry name" value="DNA REPAIR PROTEIN COMPLEMENTING XP-A CELLS"/>
    <property type="match status" value="1"/>
</dbReference>
<dbReference type="SUPFAM" id="SSF46955">
    <property type="entry name" value="Putative DNA-binding domain"/>
    <property type="match status" value="1"/>
</dbReference>
<evidence type="ECO:0000313" key="7">
    <source>
        <dbReference type="Proteomes" id="UP000023152"/>
    </source>
</evidence>
<organism evidence="6 7">
    <name type="scientific">Reticulomyxa filosa</name>
    <dbReference type="NCBI Taxonomy" id="46433"/>
    <lineage>
        <taxon>Eukaryota</taxon>
        <taxon>Sar</taxon>
        <taxon>Rhizaria</taxon>
        <taxon>Retaria</taxon>
        <taxon>Foraminifera</taxon>
        <taxon>Monothalamids</taxon>
        <taxon>Reticulomyxidae</taxon>
        <taxon>Reticulomyxa</taxon>
    </lineage>
</organism>
<evidence type="ECO:0000313" key="6">
    <source>
        <dbReference type="EMBL" id="ETO22395.1"/>
    </source>
</evidence>
<evidence type="ECO:0000256" key="1">
    <source>
        <dbReference type="ARBA" id="ARBA00004123"/>
    </source>
</evidence>
<gene>
    <name evidence="6" type="ORF">RFI_14806</name>
</gene>
<sequence length="217" mass="25128">MTQKGNESGVLDMKCKQHYKVNVCMQCRWKPKYRSITKTMCKTEYLLTDNDLSTLGYIEKKLSIESGKYGTKQQGRQAQTEPHKGLQSLHTTHEATMSNRQRTMKLYLECQVQPIAIQKWGSLEQIALEKKKRETDKIQRHIDQLQKNKHTNKKWCSIADIVPLDESQLLPAKSSIPSSAKCKTNSHDFEPKTFDSQLQQWSQTCRACGFVESWEDI</sequence>
<protein>
    <recommendedName>
        <fullName evidence="5">XPA C-terminal domain-containing protein</fullName>
    </recommendedName>
</protein>
<dbReference type="Gene3D" id="3.90.530.10">
    <property type="entry name" value="XPA C-terminal domain"/>
    <property type="match status" value="1"/>
</dbReference>
<name>X6N806_RETFI</name>
<dbReference type="InterPro" id="IPR022656">
    <property type="entry name" value="XPA_C"/>
</dbReference>
<feature type="compositionally biased region" description="Polar residues" evidence="4">
    <location>
        <begin position="71"/>
        <end position="80"/>
    </location>
</feature>
<dbReference type="GO" id="GO:0000715">
    <property type="term" value="P:nucleotide-excision repair, DNA damage recognition"/>
    <property type="evidence" value="ECO:0007669"/>
    <property type="project" value="TreeGrafter"/>
</dbReference>
<dbReference type="InterPro" id="IPR037129">
    <property type="entry name" value="XPA_sf"/>
</dbReference>
<evidence type="ECO:0000256" key="4">
    <source>
        <dbReference type="SAM" id="MobiDB-lite"/>
    </source>
</evidence>